<comment type="caution">
    <text evidence="3">The sequence shown here is derived from an EMBL/GenBank/DDBJ whole genome shotgun (WGS) entry which is preliminary data.</text>
</comment>
<feature type="compositionally biased region" description="Low complexity" evidence="1">
    <location>
        <begin position="29"/>
        <end position="54"/>
    </location>
</feature>
<evidence type="ECO:0008006" key="5">
    <source>
        <dbReference type="Google" id="ProtNLM"/>
    </source>
</evidence>
<dbReference type="EMBL" id="BAAAPK010000001">
    <property type="protein sequence ID" value="GAA1665711.1"/>
    <property type="molecule type" value="Genomic_DNA"/>
</dbReference>
<dbReference type="Proteomes" id="UP001500596">
    <property type="component" value="Unassembled WGS sequence"/>
</dbReference>
<keyword evidence="4" id="KW-1185">Reference proteome</keyword>
<sequence>MALRRSATAAATALLLALALTACVPEPDAAGPSPTASPTAAATRTPAPTPTAEAARVPTDCRAMLTPAVLDQLAAVPLNDPALGASGVQGDGSLVCVWGASSASVLRTTISMMSRGPALDMLNGLLAEGYACYTPDGGTRCEKTWFSEPDLIPEGRTLFWRDDVLIDSSFTNLAPSGYTAAIVGSVFG</sequence>
<keyword evidence="2" id="KW-0732">Signal</keyword>
<organism evidence="3 4">
    <name type="scientific">Microbacterium lacus</name>
    <dbReference type="NCBI Taxonomy" id="415217"/>
    <lineage>
        <taxon>Bacteria</taxon>
        <taxon>Bacillati</taxon>
        <taxon>Actinomycetota</taxon>
        <taxon>Actinomycetes</taxon>
        <taxon>Micrococcales</taxon>
        <taxon>Microbacteriaceae</taxon>
        <taxon>Microbacterium</taxon>
    </lineage>
</organism>
<reference evidence="3 4" key="1">
    <citation type="journal article" date="2019" name="Int. J. Syst. Evol. Microbiol.">
        <title>The Global Catalogue of Microorganisms (GCM) 10K type strain sequencing project: providing services to taxonomists for standard genome sequencing and annotation.</title>
        <authorList>
            <consortium name="The Broad Institute Genomics Platform"/>
            <consortium name="The Broad Institute Genome Sequencing Center for Infectious Disease"/>
            <person name="Wu L."/>
            <person name="Ma J."/>
        </authorList>
    </citation>
    <scope>NUCLEOTIDE SEQUENCE [LARGE SCALE GENOMIC DNA]</scope>
    <source>
        <strain evidence="3 4">JCM 15575</strain>
    </source>
</reference>
<protein>
    <recommendedName>
        <fullName evidence="5">DUF3558 domain-containing protein</fullName>
    </recommendedName>
</protein>
<evidence type="ECO:0000313" key="3">
    <source>
        <dbReference type="EMBL" id="GAA1665711.1"/>
    </source>
</evidence>
<name>A0ABN2G5I1_9MICO</name>
<feature type="chain" id="PRO_5046651850" description="DUF3558 domain-containing protein" evidence="2">
    <location>
        <begin position="23"/>
        <end position="188"/>
    </location>
</feature>
<proteinExistence type="predicted"/>
<feature type="signal peptide" evidence="2">
    <location>
        <begin position="1"/>
        <end position="22"/>
    </location>
</feature>
<dbReference type="RefSeq" id="WP_344051725.1">
    <property type="nucleotide sequence ID" value="NZ_BAAAPK010000001.1"/>
</dbReference>
<evidence type="ECO:0000256" key="1">
    <source>
        <dbReference type="SAM" id="MobiDB-lite"/>
    </source>
</evidence>
<dbReference type="PROSITE" id="PS51257">
    <property type="entry name" value="PROKAR_LIPOPROTEIN"/>
    <property type="match status" value="1"/>
</dbReference>
<feature type="region of interest" description="Disordered" evidence="1">
    <location>
        <begin position="28"/>
        <end position="54"/>
    </location>
</feature>
<evidence type="ECO:0000256" key="2">
    <source>
        <dbReference type="SAM" id="SignalP"/>
    </source>
</evidence>
<gene>
    <name evidence="3" type="ORF">GCM10009807_07350</name>
</gene>
<accession>A0ABN2G5I1</accession>
<evidence type="ECO:0000313" key="4">
    <source>
        <dbReference type="Proteomes" id="UP001500596"/>
    </source>
</evidence>